<dbReference type="Proteomes" id="UP000282002">
    <property type="component" value="Chromosome"/>
</dbReference>
<dbReference type="PANTHER" id="PTHR48081">
    <property type="entry name" value="AB HYDROLASE SUPERFAMILY PROTEIN C4A8.06C"/>
    <property type="match status" value="1"/>
</dbReference>
<gene>
    <name evidence="3" type="ORF">EI545_18160</name>
</gene>
<dbReference type="Gene3D" id="3.40.50.1820">
    <property type="entry name" value="alpha/beta hydrolase"/>
    <property type="match status" value="1"/>
</dbReference>
<dbReference type="Pfam" id="PF20434">
    <property type="entry name" value="BD-FAE"/>
    <property type="match status" value="1"/>
</dbReference>
<sequence>MPGLIRRTLLIGGAAAAVAAATLYWRARSQGATEVAYGADPRQVLDVTLPNGDGPFPVLVMVHGGAFQMGDKSDLPIPVDVLDAGIAVVRVNYRLSGTDPWPAQADDCLAAIVHLQREGAALGLDPSRLVLLGHSAGAFLAVSTALSLVEVGLSPRGVVSLYGPMDFSTMDADMATLGRVPAMGATDAPDSPESLLLGYPVAENRALARRMGPIGRLDQIREPLPPILIRHGDADPLVADLQAKRLREAWLAADPQAQIDYALVPGAGHGGEPFETGKVAEDILAFLTATLT</sequence>
<dbReference type="InterPro" id="IPR029058">
    <property type="entry name" value="AB_hydrolase_fold"/>
</dbReference>
<dbReference type="OrthoDB" id="9771666at2"/>
<reference evidence="3 4" key="1">
    <citation type="submission" date="2018-12" db="EMBL/GenBank/DDBJ databases">
        <title>Complete genome sequencing of Tabrizicola sp. K13M18.</title>
        <authorList>
            <person name="Bae J.-W."/>
        </authorList>
    </citation>
    <scope>NUCLEOTIDE SEQUENCE [LARGE SCALE GENOMIC DNA]</scope>
    <source>
        <strain evidence="3 4">K13M18</strain>
    </source>
</reference>
<evidence type="ECO:0000313" key="3">
    <source>
        <dbReference type="EMBL" id="AZL60580.1"/>
    </source>
</evidence>
<evidence type="ECO:0000259" key="2">
    <source>
        <dbReference type="Pfam" id="PF20434"/>
    </source>
</evidence>
<dbReference type="InterPro" id="IPR050300">
    <property type="entry name" value="GDXG_lipolytic_enzyme"/>
</dbReference>
<proteinExistence type="predicted"/>
<dbReference type="AlphaFoldDB" id="A0A3S8UAH0"/>
<evidence type="ECO:0000256" key="1">
    <source>
        <dbReference type="ARBA" id="ARBA00022801"/>
    </source>
</evidence>
<dbReference type="InterPro" id="IPR006311">
    <property type="entry name" value="TAT_signal"/>
</dbReference>
<dbReference type="GO" id="GO:0016787">
    <property type="term" value="F:hydrolase activity"/>
    <property type="evidence" value="ECO:0007669"/>
    <property type="project" value="UniProtKB-KW"/>
</dbReference>
<dbReference type="KEGG" id="taw:EI545_18160"/>
<feature type="domain" description="BD-FAE-like" evidence="2">
    <location>
        <begin position="45"/>
        <end position="248"/>
    </location>
</feature>
<dbReference type="RefSeq" id="WP_125326772.1">
    <property type="nucleotide sequence ID" value="NZ_CP034328.1"/>
</dbReference>
<dbReference type="InterPro" id="IPR049492">
    <property type="entry name" value="BD-FAE-like_dom"/>
</dbReference>
<organism evidence="3 4">
    <name type="scientific">Tabrizicola piscis</name>
    <dbReference type="NCBI Taxonomy" id="2494374"/>
    <lineage>
        <taxon>Bacteria</taxon>
        <taxon>Pseudomonadati</taxon>
        <taxon>Pseudomonadota</taxon>
        <taxon>Alphaproteobacteria</taxon>
        <taxon>Rhodobacterales</taxon>
        <taxon>Paracoccaceae</taxon>
        <taxon>Tabrizicola</taxon>
    </lineage>
</organism>
<accession>A0A3S8UAH0</accession>
<evidence type="ECO:0000313" key="4">
    <source>
        <dbReference type="Proteomes" id="UP000282002"/>
    </source>
</evidence>
<dbReference type="PROSITE" id="PS51318">
    <property type="entry name" value="TAT"/>
    <property type="match status" value="1"/>
</dbReference>
<protein>
    <submittedName>
        <fullName evidence="3">Alpha/beta hydrolase</fullName>
    </submittedName>
</protein>
<keyword evidence="1 3" id="KW-0378">Hydrolase</keyword>
<dbReference type="EMBL" id="CP034328">
    <property type="protein sequence ID" value="AZL60580.1"/>
    <property type="molecule type" value="Genomic_DNA"/>
</dbReference>
<dbReference type="SUPFAM" id="SSF53474">
    <property type="entry name" value="alpha/beta-Hydrolases"/>
    <property type="match status" value="1"/>
</dbReference>
<keyword evidence="4" id="KW-1185">Reference proteome</keyword>
<name>A0A3S8UAH0_9RHOB</name>